<dbReference type="OrthoDB" id="3667at2"/>
<keyword evidence="2" id="KW-1185">Reference proteome</keyword>
<evidence type="ECO:0000313" key="2">
    <source>
        <dbReference type="Proteomes" id="UP000190285"/>
    </source>
</evidence>
<dbReference type="RefSeq" id="WP_079492671.1">
    <property type="nucleotide sequence ID" value="NZ_FUZT01000007.1"/>
</dbReference>
<dbReference type="Proteomes" id="UP000190285">
    <property type="component" value="Unassembled WGS sequence"/>
</dbReference>
<proteinExistence type="predicted"/>
<dbReference type="AlphaFoldDB" id="A0A1T5LKH7"/>
<organism evidence="1 2">
    <name type="scientific">Maledivibacter halophilus</name>
    <dbReference type="NCBI Taxonomy" id="36842"/>
    <lineage>
        <taxon>Bacteria</taxon>
        <taxon>Bacillati</taxon>
        <taxon>Bacillota</taxon>
        <taxon>Clostridia</taxon>
        <taxon>Peptostreptococcales</taxon>
        <taxon>Caminicellaceae</taxon>
        <taxon>Maledivibacter</taxon>
    </lineage>
</organism>
<dbReference type="STRING" id="36842.SAMN02194393_02994"/>
<name>A0A1T5LKH7_9FIRM</name>
<evidence type="ECO:0000313" key="1">
    <source>
        <dbReference type="EMBL" id="SKC76497.1"/>
    </source>
</evidence>
<gene>
    <name evidence="1" type="ORF">SAMN02194393_02994</name>
</gene>
<accession>A0A1T5LKH7</accession>
<reference evidence="1 2" key="1">
    <citation type="submission" date="2017-02" db="EMBL/GenBank/DDBJ databases">
        <authorList>
            <person name="Peterson S.W."/>
        </authorList>
    </citation>
    <scope>NUCLEOTIDE SEQUENCE [LARGE SCALE GENOMIC DNA]</scope>
    <source>
        <strain evidence="1 2">M1</strain>
    </source>
</reference>
<dbReference type="EMBL" id="FUZT01000007">
    <property type="protein sequence ID" value="SKC76497.1"/>
    <property type="molecule type" value="Genomic_DNA"/>
</dbReference>
<protein>
    <submittedName>
        <fullName evidence="1">Uncharacterized protein</fullName>
    </submittedName>
</protein>
<sequence>MVIKSFSKKMDVNEAQKLAKKKGNFIGKILLKNHDEINMKELYIENKIITFSITFTPFAFIRRIFKNYKEKKMQIKVIANGSTGGVAYYDENEINIETTEVKKDDLQLSDHDIEKLITKGNILIRRILRRRIGGNLKMEVVDVQSVFRPYHVAFFGELIEGRKVRYMPIPADGCKVKKTF</sequence>